<dbReference type="RefSeq" id="WP_069653942.1">
    <property type="nucleotide sequence ID" value="NZ_JAFLVZ010000018.1"/>
</dbReference>
<dbReference type="InterPro" id="IPR010057">
    <property type="entry name" value="Transcription_activator_Rgg_C"/>
</dbReference>
<dbReference type="AlphaFoldDB" id="A0A2W3ZMQ7"/>
<dbReference type="InterPro" id="IPR011990">
    <property type="entry name" value="TPR-like_helical_dom_sf"/>
</dbReference>
<accession>A0A2W3ZMQ7</accession>
<dbReference type="InterPro" id="IPR010982">
    <property type="entry name" value="Lambda_DNA-bd_dom_sf"/>
</dbReference>
<dbReference type="PANTHER" id="PTHR37038">
    <property type="entry name" value="TRANSCRIPTIONAL REGULATOR-RELATED"/>
    <property type="match status" value="1"/>
</dbReference>
<dbReference type="Proteomes" id="UP000249828">
    <property type="component" value="Unassembled WGS sequence"/>
</dbReference>
<feature type="domain" description="HTH cro/C1-type" evidence="1">
    <location>
        <begin position="8"/>
        <end position="61"/>
    </location>
</feature>
<dbReference type="CDD" id="cd00093">
    <property type="entry name" value="HTH_XRE"/>
    <property type="match status" value="1"/>
</dbReference>
<protein>
    <submittedName>
        <fullName evidence="2">Helix-turn-helix domain-containing protein</fullName>
    </submittedName>
</protein>
<dbReference type="SUPFAM" id="SSF47413">
    <property type="entry name" value="lambda repressor-like DNA-binding domains"/>
    <property type="match status" value="1"/>
</dbReference>
<evidence type="ECO:0000313" key="3">
    <source>
        <dbReference type="Proteomes" id="UP000249828"/>
    </source>
</evidence>
<organism evidence="2 3">
    <name type="scientific">Enterococcus plantarum</name>
    <dbReference type="NCBI Taxonomy" id="1077675"/>
    <lineage>
        <taxon>Bacteria</taxon>
        <taxon>Bacillati</taxon>
        <taxon>Bacillota</taxon>
        <taxon>Bacilli</taxon>
        <taxon>Lactobacillales</taxon>
        <taxon>Enterococcaceae</taxon>
        <taxon>Enterococcus</taxon>
    </lineage>
</organism>
<comment type="caution">
    <text evidence="2">The sequence shown here is derived from an EMBL/GenBank/DDBJ whole genome shotgun (WGS) entry which is preliminary data.</text>
</comment>
<dbReference type="GO" id="GO:0003677">
    <property type="term" value="F:DNA binding"/>
    <property type="evidence" value="ECO:0007669"/>
    <property type="project" value="InterPro"/>
</dbReference>
<sequence length="291" mass="34308">MKNYGTMLKKIRQEKGLSQKDIYDGIMTRQTYYLIETNVSMPSFDKFLLILEKLFVSVDEFLYLLNHETFPTDHHLYHQLSQAVFKHDQQMFDSLIENSRQVFETTKNQKFFHLNLVTQAMSRLTKAPNDPDTMKFLKQMMSPIKDYLTGIDKWYLYELKLLNNSLYCFELSEAIALGTLVGRKIDSLSHLEQYQDIKLRIYLNLSSLCLTCRDYENTLFFSALAKENANTDYRLFEMIIANLNYEIAQTVIKKHKENSKITNYLVLLETLDYQVTVKEYKNILATHLTSI</sequence>
<evidence type="ECO:0000313" key="2">
    <source>
        <dbReference type="EMBL" id="PZL77847.1"/>
    </source>
</evidence>
<dbReference type="PROSITE" id="PS50943">
    <property type="entry name" value="HTH_CROC1"/>
    <property type="match status" value="1"/>
</dbReference>
<keyword evidence="3" id="KW-1185">Reference proteome</keyword>
<dbReference type="EMBL" id="PIEU01000002">
    <property type="protein sequence ID" value="PZL77847.1"/>
    <property type="molecule type" value="Genomic_DNA"/>
</dbReference>
<dbReference type="InterPro" id="IPR001387">
    <property type="entry name" value="Cro/C1-type_HTH"/>
</dbReference>
<reference evidence="2 3" key="1">
    <citation type="submission" date="2017-11" db="EMBL/GenBank/DDBJ databases">
        <title>Draft genome sequence of Enterococcus plantarum TRW2 strain isolated from lettuce.</title>
        <authorList>
            <person name="Kim E.B."/>
            <person name="Marco M.L."/>
            <person name="Williams T.R."/>
            <person name="You I.H."/>
        </authorList>
    </citation>
    <scope>NUCLEOTIDE SEQUENCE [LARGE SCALE GENOMIC DNA]</scope>
    <source>
        <strain evidence="2 3">TRW2</strain>
    </source>
</reference>
<dbReference type="Pfam" id="PF21259">
    <property type="entry name" value="Rgg_C"/>
    <property type="match status" value="1"/>
</dbReference>
<dbReference type="SMART" id="SM00530">
    <property type="entry name" value="HTH_XRE"/>
    <property type="match status" value="1"/>
</dbReference>
<dbReference type="NCBIfam" id="TIGR01716">
    <property type="entry name" value="RGG_Cterm"/>
    <property type="match status" value="1"/>
</dbReference>
<evidence type="ECO:0000259" key="1">
    <source>
        <dbReference type="PROSITE" id="PS50943"/>
    </source>
</evidence>
<gene>
    <name evidence="2" type="ORF">CI088_00940</name>
</gene>
<dbReference type="Pfam" id="PF01381">
    <property type="entry name" value="HTH_3"/>
    <property type="match status" value="1"/>
</dbReference>
<name>A0A2W3ZMQ7_9ENTE</name>
<proteinExistence type="predicted"/>
<dbReference type="STRING" id="1077675.BCR22_12720"/>
<dbReference type="OrthoDB" id="2360592at2"/>
<dbReference type="Gene3D" id="1.25.40.10">
    <property type="entry name" value="Tetratricopeptide repeat domain"/>
    <property type="match status" value="1"/>
</dbReference>
<dbReference type="InterPro" id="IPR053163">
    <property type="entry name" value="HTH-type_regulator_Rgg"/>
</dbReference>